<gene>
    <name evidence="2" type="ORF">FF38_00633</name>
</gene>
<proteinExistence type="predicted"/>
<feature type="region of interest" description="Disordered" evidence="1">
    <location>
        <begin position="137"/>
        <end position="157"/>
    </location>
</feature>
<organism evidence="2 3">
    <name type="scientific">Lucilia cuprina</name>
    <name type="common">Green bottle fly</name>
    <name type="synonym">Australian sheep blowfly</name>
    <dbReference type="NCBI Taxonomy" id="7375"/>
    <lineage>
        <taxon>Eukaryota</taxon>
        <taxon>Metazoa</taxon>
        <taxon>Ecdysozoa</taxon>
        <taxon>Arthropoda</taxon>
        <taxon>Hexapoda</taxon>
        <taxon>Insecta</taxon>
        <taxon>Pterygota</taxon>
        <taxon>Neoptera</taxon>
        <taxon>Endopterygota</taxon>
        <taxon>Diptera</taxon>
        <taxon>Brachycera</taxon>
        <taxon>Muscomorpha</taxon>
        <taxon>Oestroidea</taxon>
        <taxon>Calliphoridae</taxon>
        <taxon>Luciliinae</taxon>
        <taxon>Lucilia</taxon>
    </lineage>
</organism>
<comment type="caution">
    <text evidence="2">The sequence shown here is derived from an EMBL/GenBank/DDBJ whole genome shotgun (WGS) entry which is preliminary data.</text>
</comment>
<name>A0A0L0CB38_LUCCU</name>
<dbReference type="Proteomes" id="UP000037069">
    <property type="component" value="Unassembled WGS sequence"/>
</dbReference>
<reference evidence="2 3" key="1">
    <citation type="journal article" date="2015" name="Nat. Commun.">
        <title>Lucilia cuprina genome unlocks parasitic fly biology to underpin future interventions.</title>
        <authorList>
            <person name="Anstead C.A."/>
            <person name="Korhonen P.K."/>
            <person name="Young N.D."/>
            <person name="Hall R.S."/>
            <person name="Jex A.R."/>
            <person name="Murali S.C."/>
            <person name="Hughes D.S."/>
            <person name="Lee S.F."/>
            <person name="Perry T."/>
            <person name="Stroehlein A.J."/>
            <person name="Ansell B.R."/>
            <person name="Breugelmans B."/>
            <person name="Hofmann A."/>
            <person name="Qu J."/>
            <person name="Dugan S."/>
            <person name="Lee S.L."/>
            <person name="Chao H."/>
            <person name="Dinh H."/>
            <person name="Han Y."/>
            <person name="Doddapaneni H.V."/>
            <person name="Worley K.C."/>
            <person name="Muzny D.M."/>
            <person name="Ioannidis P."/>
            <person name="Waterhouse R.M."/>
            <person name="Zdobnov E.M."/>
            <person name="James P.J."/>
            <person name="Bagnall N.H."/>
            <person name="Kotze A.C."/>
            <person name="Gibbs R.A."/>
            <person name="Richards S."/>
            <person name="Batterham P."/>
            <person name="Gasser R.B."/>
        </authorList>
    </citation>
    <scope>NUCLEOTIDE SEQUENCE [LARGE SCALE GENOMIC DNA]</scope>
    <source>
        <strain evidence="2 3">LS</strain>
        <tissue evidence="2">Full body</tissue>
    </source>
</reference>
<evidence type="ECO:0000256" key="1">
    <source>
        <dbReference type="SAM" id="MobiDB-lite"/>
    </source>
</evidence>
<evidence type="ECO:0000313" key="2">
    <source>
        <dbReference type="EMBL" id="KNC29633.1"/>
    </source>
</evidence>
<evidence type="ECO:0000313" key="3">
    <source>
        <dbReference type="Proteomes" id="UP000037069"/>
    </source>
</evidence>
<dbReference type="AlphaFoldDB" id="A0A0L0CB38"/>
<dbReference type="EMBL" id="JRES01000645">
    <property type="protein sequence ID" value="KNC29633.1"/>
    <property type="molecule type" value="Genomic_DNA"/>
</dbReference>
<protein>
    <submittedName>
        <fullName evidence="2">Uncharacterized protein</fullName>
    </submittedName>
</protein>
<accession>A0A0L0CB38</accession>
<sequence>MQHENESCCGCLLGSASAGAGRAGNTGLATSGAACNSGAGAKTLATGATLTATGSRCTTALKPWTGSAVYSTKRLVPSGSIKDFYVTNMLLSEVNAVLHFKGSGAATLATTGAAILVIAGRAKGAYLGNRAGPCARRGPCKPGPTSGPCKPGARRGP</sequence>
<keyword evidence="3" id="KW-1185">Reference proteome</keyword>